<accession>A0A1H4DJN4</accession>
<gene>
    <name evidence="1" type="ORF">SAMN04487990_1361</name>
    <name evidence="2" type="ORF">SAMN04487990_1373</name>
</gene>
<evidence type="ECO:0000313" key="3">
    <source>
        <dbReference type="Proteomes" id="UP000198846"/>
    </source>
</evidence>
<name>A0A1H4DJN4_BIZPA</name>
<sequence>FDRLVVALLLASDFPAENPRVQNRNVPYTKPLAVIKQSLLEFNNPVGFLNSINISLVRE</sequence>
<proteinExistence type="predicted"/>
<dbReference type="AlphaFoldDB" id="A0A1H4DJN4"/>
<dbReference type="RefSeq" id="WP_218138674.1">
    <property type="nucleotide sequence ID" value="NZ_FNQK01000036.1"/>
</dbReference>
<protein>
    <submittedName>
        <fullName evidence="1">Uncharacterized protein</fullName>
    </submittedName>
</protein>
<keyword evidence="3" id="KW-1185">Reference proteome</keyword>
<evidence type="ECO:0000313" key="2">
    <source>
        <dbReference type="EMBL" id="SEA72833.1"/>
    </source>
</evidence>
<reference evidence="3" key="2">
    <citation type="submission" date="2016-10" db="EMBL/GenBank/DDBJ databases">
        <authorList>
            <person name="Varghese N."/>
            <person name="Submissions S."/>
        </authorList>
    </citation>
    <scope>NUCLEOTIDE SEQUENCE [LARGE SCALE GENOMIC DNA]</scope>
    <source>
        <strain evidence="3">DSM 23842</strain>
    </source>
</reference>
<dbReference type="EMBL" id="FNQK01000037">
    <property type="protein sequence ID" value="SEA72833.1"/>
    <property type="molecule type" value="Genomic_DNA"/>
</dbReference>
<reference evidence="1 3" key="1">
    <citation type="submission" date="2016-10" db="EMBL/GenBank/DDBJ databases">
        <authorList>
            <person name="de Groot N.N."/>
        </authorList>
    </citation>
    <scope>NUCLEOTIDE SEQUENCE [LARGE SCALE GENOMIC DNA]</scope>
    <source>
        <strain evidence="1 3">DSM 23842</strain>
    </source>
</reference>
<dbReference type="Proteomes" id="UP000198846">
    <property type="component" value="Unassembled WGS sequence"/>
</dbReference>
<feature type="non-terminal residue" evidence="1">
    <location>
        <position position="1"/>
    </location>
</feature>
<dbReference type="EMBL" id="FNQK01000036">
    <property type="protein sequence ID" value="SEA72640.1"/>
    <property type="molecule type" value="Genomic_DNA"/>
</dbReference>
<evidence type="ECO:0000313" key="1">
    <source>
        <dbReference type="EMBL" id="SEA72640.1"/>
    </source>
</evidence>
<organism evidence="1 3">
    <name type="scientific">Bizionia paragorgiae</name>
    <dbReference type="NCBI Taxonomy" id="283786"/>
    <lineage>
        <taxon>Bacteria</taxon>
        <taxon>Pseudomonadati</taxon>
        <taxon>Bacteroidota</taxon>
        <taxon>Flavobacteriia</taxon>
        <taxon>Flavobacteriales</taxon>
        <taxon>Flavobacteriaceae</taxon>
        <taxon>Bizionia</taxon>
    </lineage>
</organism>